<keyword evidence="6 8" id="KW-1133">Transmembrane helix</keyword>
<organism evidence="10">
    <name type="scientific">marine metagenome</name>
    <dbReference type="NCBI Taxonomy" id="408172"/>
    <lineage>
        <taxon>unclassified sequences</taxon>
        <taxon>metagenomes</taxon>
        <taxon>ecological metagenomes</taxon>
    </lineage>
</organism>
<dbReference type="Gene3D" id="3.90.550.10">
    <property type="entry name" value="Spore Coat Polysaccharide Biosynthesis Protein SpsA, Chain A"/>
    <property type="match status" value="1"/>
</dbReference>
<keyword evidence="5" id="KW-0448">Lipopolysaccharide biosynthesis</keyword>
<keyword evidence="7 8" id="KW-0472">Membrane</keyword>
<feature type="non-terminal residue" evidence="10">
    <location>
        <position position="1"/>
    </location>
</feature>
<dbReference type="SUPFAM" id="SSF53448">
    <property type="entry name" value="Nucleotide-diphospho-sugar transferases"/>
    <property type="match status" value="1"/>
</dbReference>
<evidence type="ECO:0000256" key="5">
    <source>
        <dbReference type="ARBA" id="ARBA00022985"/>
    </source>
</evidence>
<reference evidence="10" key="1">
    <citation type="submission" date="2018-05" db="EMBL/GenBank/DDBJ databases">
        <authorList>
            <person name="Lanie J.A."/>
            <person name="Ng W.-L."/>
            <person name="Kazmierczak K.M."/>
            <person name="Andrzejewski T.M."/>
            <person name="Davidsen T.M."/>
            <person name="Wayne K.J."/>
            <person name="Tettelin H."/>
            <person name="Glass J.I."/>
            <person name="Rusch D."/>
            <person name="Podicherti R."/>
            <person name="Tsui H.-C.T."/>
            <person name="Winkler M.E."/>
        </authorList>
    </citation>
    <scope>NUCLEOTIDE SEQUENCE</scope>
</reference>
<evidence type="ECO:0000256" key="8">
    <source>
        <dbReference type="SAM" id="Phobius"/>
    </source>
</evidence>
<dbReference type="AlphaFoldDB" id="A0A381T8A5"/>
<dbReference type="InterPro" id="IPR029044">
    <property type="entry name" value="Nucleotide-diphossugar_trans"/>
</dbReference>
<dbReference type="InterPro" id="IPR050256">
    <property type="entry name" value="Glycosyltransferase_2"/>
</dbReference>
<dbReference type="CDD" id="cd04187">
    <property type="entry name" value="DPM1_like_bac"/>
    <property type="match status" value="1"/>
</dbReference>
<dbReference type="InterPro" id="IPR001173">
    <property type="entry name" value="Glyco_trans_2-like"/>
</dbReference>
<dbReference type="GO" id="GO:0005886">
    <property type="term" value="C:plasma membrane"/>
    <property type="evidence" value="ECO:0007669"/>
    <property type="project" value="TreeGrafter"/>
</dbReference>
<name>A0A381T8A5_9ZZZZ</name>
<dbReference type="GO" id="GO:0009103">
    <property type="term" value="P:lipopolysaccharide biosynthetic process"/>
    <property type="evidence" value="ECO:0007669"/>
    <property type="project" value="UniProtKB-KW"/>
</dbReference>
<sequence>VSIIIPALNEENNFARLERELLPVVDPLPYRFEFIVIDNASTDRTGDLAKALCKRDQRWKYVRFSRNFEVEMSITAGYRLASGDAMIVLYSDLQDPPECIPRFLEVWQQGYDVVSGVRTIRRGDPRWRNALVRLAYRVIAWTADVSIPTDTGDFKLITRQVRDALETCGEYNRYLRGLIAWLGFRQTGITYERRPRTAGQSKAPFWHLVLFAFDAITSFSLKPLRIFTMTGFVLLMLAGLASVVYGGLALIGRPPPGITTIIVLLLFAIGLNSLGIGVLGEYLGRTYAETKRRPLYIVQESMNLETEGPESEPPASAL</sequence>
<feature type="transmembrane region" description="Helical" evidence="8">
    <location>
        <begin position="203"/>
        <end position="221"/>
    </location>
</feature>
<evidence type="ECO:0000256" key="2">
    <source>
        <dbReference type="ARBA" id="ARBA00022676"/>
    </source>
</evidence>
<dbReference type="PANTHER" id="PTHR48090:SF3">
    <property type="entry name" value="UNDECAPRENYL-PHOSPHATE 4-DEOXY-4-FORMAMIDO-L-ARABINOSE TRANSFERASE"/>
    <property type="match status" value="1"/>
</dbReference>
<evidence type="ECO:0000256" key="7">
    <source>
        <dbReference type="ARBA" id="ARBA00023136"/>
    </source>
</evidence>
<dbReference type="EMBL" id="UINC01004178">
    <property type="protein sequence ID" value="SVA12395.1"/>
    <property type="molecule type" value="Genomic_DNA"/>
</dbReference>
<keyword evidence="4 8" id="KW-0812">Transmembrane</keyword>
<evidence type="ECO:0000256" key="6">
    <source>
        <dbReference type="ARBA" id="ARBA00022989"/>
    </source>
</evidence>
<feature type="transmembrane region" description="Helical" evidence="8">
    <location>
        <begin position="233"/>
        <end position="252"/>
    </location>
</feature>
<dbReference type="GO" id="GO:0016757">
    <property type="term" value="F:glycosyltransferase activity"/>
    <property type="evidence" value="ECO:0007669"/>
    <property type="project" value="UniProtKB-KW"/>
</dbReference>
<evidence type="ECO:0000256" key="4">
    <source>
        <dbReference type="ARBA" id="ARBA00022692"/>
    </source>
</evidence>
<evidence type="ECO:0000259" key="9">
    <source>
        <dbReference type="Pfam" id="PF00535"/>
    </source>
</evidence>
<protein>
    <recommendedName>
        <fullName evidence="9">Glycosyltransferase 2-like domain-containing protein</fullName>
    </recommendedName>
</protein>
<keyword evidence="1" id="KW-1003">Cell membrane</keyword>
<accession>A0A381T8A5</accession>
<dbReference type="Pfam" id="PF00535">
    <property type="entry name" value="Glycos_transf_2"/>
    <property type="match status" value="1"/>
</dbReference>
<keyword evidence="2" id="KW-0328">Glycosyltransferase</keyword>
<evidence type="ECO:0000313" key="10">
    <source>
        <dbReference type="EMBL" id="SVA12395.1"/>
    </source>
</evidence>
<feature type="transmembrane region" description="Helical" evidence="8">
    <location>
        <begin position="258"/>
        <end position="283"/>
    </location>
</feature>
<keyword evidence="3" id="KW-0808">Transferase</keyword>
<proteinExistence type="predicted"/>
<gene>
    <name evidence="10" type="ORF">METZ01_LOCUS65249</name>
</gene>
<feature type="domain" description="Glycosyltransferase 2-like" evidence="9">
    <location>
        <begin position="2"/>
        <end position="160"/>
    </location>
</feature>
<dbReference type="PANTHER" id="PTHR48090">
    <property type="entry name" value="UNDECAPRENYL-PHOSPHATE 4-DEOXY-4-FORMAMIDO-L-ARABINOSE TRANSFERASE-RELATED"/>
    <property type="match status" value="1"/>
</dbReference>
<evidence type="ECO:0000256" key="1">
    <source>
        <dbReference type="ARBA" id="ARBA00022475"/>
    </source>
</evidence>
<evidence type="ECO:0000256" key="3">
    <source>
        <dbReference type="ARBA" id="ARBA00022679"/>
    </source>
</evidence>